<dbReference type="OMA" id="KEGRRCK"/>
<dbReference type="Proteomes" id="UP000030746">
    <property type="component" value="Unassembled WGS sequence"/>
</dbReference>
<organism evidence="2 3">
    <name type="scientific">Lottia gigantea</name>
    <name type="common">Giant owl limpet</name>
    <dbReference type="NCBI Taxonomy" id="225164"/>
    <lineage>
        <taxon>Eukaryota</taxon>
        <taxon>Metazoa</taxon>
        <taxon>Spiralia</taxon>
        <taxon>Lophotrochozoa</taxon>
        <taxon>Mollusca</taxon>
        <taxon>Gastropoda</taxon>
        <taxon>Patellogastropoda</taxon>
        <taxon>Lottioidea</taxon>
        <taxon>Lottiidae</taxon>
        <taxon>Lottia</taxon>
    </lineage>
</organism>
<evidence type="ECO:0000313" key="2">
    <source>
        <dbReference type="EMBL" id="ESP05644.1"/>
    </source>
</evidence>
<protein>
    <recommendedName>
        <fullName evidence="1">Protein kinase domain-containing protein</fullName>
    </recommendedName>
</protein>
<dbReference type="InterPro" id="IPR051681">
    <property type="entry name" value="Ser/Thr_Kinases-Pseudokinases"/>
</dbReference>
<dbReference type="AlphaFoldDB" id="V4AN96"/>
<reference evidence="2 3" key="1">
    <citation type="journal article" date="2013" name="Nature">
        <title>Insights into bilaterian evolution from three spiralian genomes.</title>
        <authorList>
            <person name="Simakov O."/>
            <person name="Marletaz F."/>
            <person name="Cho S.J."/>
            <person name="Edsinger-Gonzales E."/>
            <person name="Havlak P."/>
            <person name="Hellsten U."/>
            <person name="Kuo D.H."/>
            <person name="Larsson T."/>
            <person name="Lv J."/>
            <person name="Arendt D."/>
            <person name="Savage R."/>
            <person name="Osoegawa K."/>
            <person name="de Jong P."/>
            <person name="Grimwood J."/>
            <person name="Chapman J.A."/>
            <person name="Shapiro H."/>
            <person name="Aerts A."/>
            <person name="Otillar R.P."/>
            <person name="Terry A.Y."/>
            <person name="Boore J.L."/>
            <person name="Grigoriev I.V."/>
            <person name="Lindberg D.R."/>
            <person name="Seaver E.C."/>
            <person name="Weisblat D.A."/>
            <person name="Putnam N.H."/>
            <person name="Rokhsar D.S."/>
        </authorList>
    </citation>
    <scope>NUCLEOTIDE SEQUENCE [LARGE SCALE GENOMIC DNA]</scope>
</reference>
<gene>
    <name evidence="2" type="ORF">LOTGIDRAFT_228139</name>
</gene>
<proteinExistence type="predicted"/>
<dbReference type="CTD" id="20247554"/>
<evidence type="ECO:0000259" key="1">
    <source>
        <dbReference type="PROSITE" id="PS50011"/>
    </source>
</evidence>
<sequence length="594" mass="68903">MTTHHFNNRILDLNQISTKMDYKKRREMSLYSGELHWKKVLRVQQIKTETRSNCECGRKSKKRKHCEELADPDARPIGVFARVCARFRKLIRARRKYESLDESRHINQKPFLRGACPTETQHFYHKKLTKTESVNQIVKIEITTDDTNSIKERDCHSNKSNNKVSPKQRPVLQTLQLNKFSPKFDREGSPERRTLLSNQQDLKDVEEALQHHLGYEKKLSPLRVPTDGLTVKNPLTTTNSCPPKPSPVGSNEDLVGFKRLLMTWPIPGRKITTEDDFEDELLSESREFIEKLILQGRRSLEDFSIPYQSVEIIECLKQGARCKIYRGRWHGDVTVHVFQDKDDVTDTFWKNLTKLCRIRHENIILFMAACTKSPDLAVVTSYHRGTSLYEHIHIKHEKITMYDKVQILRQVALGMGYLHAKGIALKCLNSHNVFLCPKVKLSAMDWGIAESVHERSDYAIIPPHQLTYVAPEVLACVSVVPPRLVTTTTAYSKETDIFAFGTVMYEVFAGRYPYDDLNPMTLIWQVCGGRRQLLDKVRCTTPIKKMINSCWCQEPFHRPEFSHLSKSLLKNFPLHKRHSTSEPKKLHKLGRRMD</sequence>
<dbReference type="PANTHER" id="PTHR44329:SF253">
    <property type="entry name" value="KINASE SUPPRESSOR OF RAS 2"/>
    <property type="match status" value="1"/>
</dbReference>
<dbReference type="GeneID" id="20247554"/>
<dbReference type="STRING" id="225164.V4AN96"/>
<dbReference type="KEGG" id="lgi:LOTGIDRAFT_228139"/>
<dbReference type="InterPro" id="IPR000719">
    <property type="entry name" value="Prot_kinase_dom"/>
</dbReference>
<accession>V4AN96</accession>
<dbReference type="EMBL" id="KB199650">
    <property type="protein sequence ID" value="ESP05644.1"/>
    <property type="molecule type" value="Genomic_DNA"/>
</dbReference>
<dbReference type="HOGENOM" id="CLU_459505_0_0_1"/>
<dbReference type="Gene3D" id="1.10.510.10">
    <property type="entry name" value="Transferase(Phosphotransferase) domain 1"/>
    <property type="match status" value="1"/>
</dbReference>
<dbReference type="GO" id="GO:0005524">
    <property type="term" value="F:ATP binding"/>
    <property type="evidence" value="ECO:0007669"/>
    <property type="project" value="InterPro"/>
</dbReference>
<dbReference type="OrthoDB" id="774951at2759"/>
<name>V4AN96_LOTGI</name>
<dbReference type="GO" id="GO:0004674">
    <property type="term" value="F:protein serine/threonine kinase activity"/>
    <property type="evidence" value="ECO:0007669"/>
    <property type="project" value="TreeGrafter"/>
</dbReference>
<keyword evidence="3" id="KW-1185">Reference proteome</keyword>
<dbReference type="Pfam" id="PF07714">
    <property type="entry name" value="PK_Tyr_Ser-Thr"/>
    <property type="match status" value="1"/>
</dbReference>
<dbReference type="PROSITE" id="PS50011">
    <property type="entry name" value="PROTEIN_KINASE_DOM"/>
    <property type="match status" value="1"/>
</dbReference>
<dbReference type="RefSeq" id="XP_009044189.1">
    <property type="nucleotide sequence ID" value="XM_009045941.1"/>
</dbReference>
<dbReference type="InterPro" id="IPR001245">
    <property type="entry name" value="Ser-Thr/Tyr_kinase_cat_dom"/>
</dbReference>
<dbReference type="Gene3D" id="3.30.200.20">
    <property type="entry name" value="Phosphorylase Kinase, domain 1"/>
    <property type="match status" value="1"/>
</dbReference>
<dbReference type="SUPFAM" id="SSF56112">
    <property type="entry name" value="Protein kinase-like (PK-like)"/>
    <property type="match status" value="1"/>
</dbReference>
<feature type="domain" description="Protein kinase" evidence="1">
    <location>
        <begin position="310"/>
        <end position="572"/>
    </location>
</feature>
<dbReference type="PANTHER" id="PTHR44329">
    <property type="entry name" value="SERINE/THREONINE-PROTEIN KINASE TNNI3K-RELATED"/>
    <property type="match status" value="1"/>
</dbReference>
<dbReference type="InterPro" id="IPR011009">
    <property type="entry name" value="Kinase-like_dom_sf"/>
</dbReference>
<evidence type="ECO:0000313" key="3">
    <source>
        <dbReference type="Proteomes" id="UP000030746"/>
    </source>
</evidence>